<sequence length="338" mass="38441">MRRIVFYLCVFVLTTTVSHAQQVVAAVNRFINTLNNEQKAGTLFPFEGEERYNFHFVPRERKGLTFNEMNDVQRTAALNLMRTCLSDGAFQKTQDIMQLDAVLKEIEKRKPEDHYRDPGNYHFSVFGVPSATTIWGWRFEGHHISFNFSMDKMKVVAGTPAFLGSNPAVVQDGPYKGKQVLKEETDAGFGLLNTLTAEQLKKTITDSIAPKDIVTFNNRNIAMAQNTGIGYDELSDVQKQLLLQLIGVYVHRFTKLFADDMLQEIQRAGLANIHFAWAGKKQPGIGNPHYYRVQGPTFIIEYDNTQNNANHVHSVLRDLKHDFGGDELLEHYKTAHTK</sequence>
<reference evidence="2 3" key="1">
    <citation type="submission" date="2020-01" db="EMBL/GenBank/DDBJ databases">
        <title>Genome analysis.</title>
        <authorList>
            <person name="Wu S."/>
            <person name="Wang G."/>
        </authorList>
    </citation>
    <scope>NUCLEOTIDE SEQUENCE [LARGE SCALE GENOMIC DNA]</scope>
    <source>
        <strain evidence="2 3">SYL130</strain>
    </source>
</reference>
<feature type="signal peptide" evidence="1">
    <location>
        <begin position="1"/>
        <end position="20"/>
    </location>
</feature>
<organism evidence="2 3">
    <name type="scientific">Sediminibacterium roseum</name>
    <dbReference type="NCBI Taxonomy" id="1978412"/>
    <lineage>
        <taxon>Bacteria</taxon>
        <taxon>Pseudomonadati</taxon>
        <taxon>Bacteroidota</taxon>
        <taxon>Chitinophagia</taxon>
        <taxon>Chitinophagales</taxon>
        <taxon>Chitinophagaceae</taxon>
        <taxon>Sediminibacterium</taxon>
    </lineage>
</organism>
<gene>
    <name evidence="2" type="ORF">GWC95_14955</name>
</gene>
<dbReference type="Proteomes" id="UP000753802">
    <property type="component" value="Unassembled WGS sequence"/>
</dbReference>
<dbReference type="Pfam" id="PF12006">
    <property type="entry name" value="DUF3500"/>
    <property type="match status" value="1"/>
</dbReference>
<comment type="caution">
    <text evidence="2">The sequence shown here is derived from an EMBL/GenBank/DDBJ whole genome shotgun (WGS) entry which is preliminary data.</text>
</comment>
<evidence type="ECO:0000256" key="1">
    <source>
        <dbReference type="SAM" id="SignalP"/>
    </source>
</evidence>
<dbReference type="PANTHER" id="PTHR37489:SF1">
    <property type="entry name" value="DUF3500 DOMAIN-CONTAINING PROTEIN"/>
    <property type="match status" value="1"/>
</dbReference>
<evidence type="ECO:0000313" key="3">
    <source>
        <dbReference type="Proteomes" id="UP000753802"/>
    </source>
</evidence>
<evidence type="ECO:0000313" key="2">
    <source>
        <dbReference type="EMBL" id="NCI51230.1"/>
    </source>
</evidence>
<dbReference type="EMBL" id="JAACJS010000015">
    <property type="protein sequence ID" value="NCI51230.1"/>
    <property type="molecule type" value="Genomic_DNA"/>
</dbReference>
<keyword evidence="1" id="KW-0732">Signal</keyword>
<dbReference type="PANTHER" id="PTHR37489">
    <property type="entry name" value="DUF3500 DOMAIN-CONTAINING PROTEIN"/>
    <property type="match status" value="1"/>
</dbReference>
<protein>
    <submittedName>
        <fullName evidence="2">DUF3500 domain-containing protein</fullName>
    </submittedName>
</protein>
<keyword evidence="3" id="KW-1185">Reference proteome</keyword>
<feature type="chain" id="PRO_5045224269" evidence="1">
    <location>
        <begin position="21"/>
        <end position="338"/>
    </location>
</feature>
<proteinExistence type="predicted"/>
<accession>A0ABX0A1Z6</accession>
<dbReference type="RefSeq" id="WP_161819520.1">
    <property type="nucleotide sequence ID" value="NZ_JAACJS010000015.1"/>
</dbReference>
<dbReference type="InterPro" id="IPR021889">
    <property type="entry name" value="DUF3500"/>
</dbReference>
<name>A0ABX0A1Z6_9BACT</name>